<comment type="caution">
    <text evidence="6">The sequence shown here is derived from an EMBL/GenBank/DDBJ whole genome shotgun (WGS) entry which is preliminary data.</text>
</comment>
<dbReference type="PANTHER" id="PTHR43687">
    <property type="entry name" value="ADENYLYLSULFATE REDUCTASE, BETA SUBUNIT"/>
    <property type="match status" value="1"/>
</dbReference>
<dbReference type="AlphaFoldDB" id="A0A1F7SEM3"/>
<accession>A0A1F7SEM3</accession>
<dbReference type="GO" id="GO:0051539">
    <property type="term" value="F:4 iron, 4 sulfur cluster binding"/>
    <property type="evidence" value="ECO:0007669"/>
    <property type="project" value="UniProtKB-KW"/>
</dbReference>
<dbReference type="PANTHER" id="PTHR43687:SF1">
    <property type="entry name" value="FERREDOXIN III"/>
    <property type="match status" value="1"/>
</dbReference>
<keyword evidence="3" id="KW-0408">Iron</keyword>
<organism evidence="6 7">
    <name type="scientific">Candidatus Schekmanbacteria bacterium RIFCSPLOWO2_12_FULL_38_15</name>
    <dbReference type="NCBI Taxonomy" id="1817883"/>
    <lineage>
        <taxon>Bacteria</taxon>
        <taxon>Candidatus Schekmaniibacteriota</taxon>
    </lineage>
</organism>
<keyword evidence="2" id="KW-0479">Metal-binding</keyword>
<reference evidence="6 7" key="1">
    <citation type="journal article" date="2016" name="Nat. Commun.">
        <title>Thousands of microbial genomes shed light on interconnected biogeochemical processes in an aquifer system.</title>
        <authorList>
            <person name="Anantharaman K."/>
            <person name="Brown C.T."/>
            <person name="Hug L.A."/>
            <person name="Sharon I."/>
            <person name="Castelle C.J."/>
            <person name="Probst A.J."/>
            <person name="Thomas B.C."/>
            <person name="Singh A."/>
            <person name="Wilkins M.J."/>
            <person name="Karaoz U."/>
            <person name="Brodie E.L."/>
            <person name="Williams K.H."/>
            <person name="Hubbard S.S."/>
            <person name="Banfield J.F."/>
        </authorList>
    </citation>
    <scope>NUCLEOTIDE SEQUENCE [LARGE SCALE GENOMIC DNA]</scope>
</reference>
<evidence type="ECO:0000313" key="6">
    <source>
        <dbReference type="EMBL" id="OGL52232.1"/>
    </source>
</evidence>
<dbReference type="Proteomes" id="UP000178082">
    <property type="component" value="Unassembled WGS sequence"/>
</dbReference>
<evidence type="ECO:0000256" key="2">
    <source>
        <dbReference type="ARBA" id="ARBA00022723"/>
    </source>
</evidence>
<dbReference type="Pfam" id="PF12838">
    <property type="entry name" value="Fer4_7"/>
    <property type="match status" value="1"/>
</dbReference>
<evidence type="ECO:0000256" key="1">
    <source>
        <dbReference type="ARBA" id="ARBA00022485"/>
    </source>
</evidence>
<evidence type="ECO:0000313" key="7">
    <source>
        <dbReference type="Proteomes" id="UP000178082"/>
    </source>
</evidence>
<dbReference type="Pfam" id="PF00037">
    <property type="entry name" value="Fer4"/>
    <property type="match status" value="2"/>
</dbReference>
<feature type="domain" description="4Fe-4S ferredoxin-type" evidence="5">
    <location>
        <begin position="71"/>
        <end position="100"/>
    </location>
</feature>
<dbReference type="EMBL" id="MGDI01000032">
    <property type="protein sequence ID" value="OGL52232.1"/>
    <property type="molecule type" value="Genomic_DNA"/>
</dbReference>
<name>A0A1F7SEM3_9BACT</name>
<dbReference type="InterPro" id="IPR017896">
    <property type="entry name" value="4Fe4S_Fe-S-bd"/>
</dbReference>
<dbReference type="STRING" id="1817883.A3G31_02965"/>
<sequence>MAHLITEKCVGCGVCAIKCPVSAISGERKKMYFIDVNFCIDCSVCGRYCPQSAIVNSLGEVIERISPQEMPKAIVNINDCNGCENCVGICPFGSLTLIKYPHGESFDKVVKVDFKKCVGCGLCEEICIKRAIRIEERVSVGIKEGEGYQKMD</sequence>
<feature type="domain" description="4Fe-4S ferredoxin-type" evidence="5">
    <location>
        <begin position="30"/>
        <end position="59"/>
    </location>
</feature>
<dbReference type="PROSITE" id="PS51379">
    <property type="entry name" value="4FE4S_FER_2"/>
    <property type="match status" value="4"/>
</dbReference>
<dbReference type="InterPro" id="IPR050572">
    <property type="entry name" value="Fe-S_Ferredoxin"/>
</dbReference>
<dbReference type="GO" id="GO:0046872">
    <property type="term" value="F:metal ion binding"/>
    <property type="evidence" value="ECO:0007669"/>
    <property type="project" value="UniProtKB-KW"/>
</dbReference>
<evidence type="ECO:0000259" key="5">
    <source>
        <dbReference type="PROSITE" id="PS51379"/>
    </source>
</evidence>
<dbReference type="SUPFAM" id="SSF54862">
    <property type="entry name" value="4Fe-4S ferredoxins"/>
    <property type="match status" value="1"/>
</dbReference>
<gene>
    <name evidence="6" type="ORF">A3G31_02965</name>
</gene>
<dbReference type="Gene3D" id="3.30.70.20">
    <property type="match status" value="2"/>
</dbReference>
<dbReference type="PROSITE" id="PS00198">
    <property type="entry name" value="4FE4S_FER_1"/>
    <property type="match status" value="2"/>
</dbReference>
<keyword evidence="4" id="KW-0411">Iron-sulfur</keyword>
<feature type="domain" description="4Fe-4S ferredoxin-type" evidence="5">
    <location>
        <begin position="1"/>
        <end position="29"/>
    </location>
</feature>
<feature type="domain" description="4Fe-4S ferredoxin-type" evidence="5">
    <location>
        <begin position="108"/>
        <end position="137"/>
    </location>
</feature>
<evidence type="ECO:0000256" key="4">
    <source>
        <dbReference type="ARBA" id="ARBA00023014"/>
    </source>
</evidence>
<evidence type="ECO:0000256" key="3">
    <source>
        <dbReference type="ARBA" id="ARBA00023004"/>
    </source>
</evidence>
<keyword evidence="1" id="KW-0004">4Fe-4S</keyword>
<proteinExistence type="predicted"/>
<protein>
    <recommendedName>
        <fullName evidence="5">4Fe-4S ferredoxin-type domain-containing protein</fullName>
    </recommendedName>
</protein>
<dbReference type="InterPro" id="IPR017900">
    <property type="entry name" value="4Fe4S_Fe_S_CS"/>
</dbReference>